<dbReference type="EMBL" id="JAPWTK010000007">
    <property type="protein sequence ID" value="KAJ8960787.1"/>
    <property type="molecule type" value="Genomic_DNA"/>
</dbReference>
<dbReference type="GO" id="GO:0003682">
    <property type="term" value="F:chromatin binding"/>
    <property type="evidence" value="ECO:0007669"/>
    <property type="project" value="TreeGrafter"/>
</dbReference>
<proteinExistence type="predicted"/>
<gene>
    <name evidence="3" type="ORF">NQ318_020082</name>
</gene>
<dbReference type="InterPro" id="IPR049472">
    <property type="entry name" value="MRNIP_N"/>
</dbReference>
<evidence type="ECO:0000313" key="3">
    <source>
        <dbReference type="EMBL" id="KAJ8960787.1"/>
    </source>
</evidence>
<dbReference type="Pfam" id="PF15749">
    <property type="entry name" value="MRNIP"/>
    <property type="match status" value="1"/>
</dbReference>
<evidence type="ECO:0000256" key="1">
    <source>
        <dbReference type="SAM" id="MobiDB-lite"/>
    </source>
</evidence>
<dbReference type="PANTHER" id="PTHR15863:SF2">
    <property type="entry name" value="MRN COMPLEX-INTERACTING PROTEIN"/>
    <property type="match status" value="1"/>
</dbReference>
<name>A0AAV8Z923_9CUCU</name>
<dbReference type="PANTHER" id="PTHR15863">
    <property type="entry name" value="MRN COMPLEX-INTERACTING PROTEIN"/>
    <property type="match status" value="1"/>
</dbReference>
<feature type="compositionally biased region" description="Basic and acidic residues" evidence="1">
    <location>
        <begin position="116"/>
        <end position="162"/>
    </location>
</feature>
<dbReference type="GO" id="GO:0005634">
    <property type="term" value="C:nucleus"/>
    <property type="evidence" value="ECO:0007669"/>
    <property type="project" value="TreeGrafter"/>
</dbReference>
<feature type="domain" description="MRN complex-interacting protein N-terminal" evidence="2">
    <location>
        <begin position="7"/>
        <end position="85"/>
    </location>
</feature>
<organism evidence="3 4">
    <name type="scientific">Aromia moschata</name>
    <dbReference type="NCBI Taxonomy" id="1265417"/>
    <lineage>
        <taxon>Eukaryota</taxon>
        <taxon>Metazoa</taxon>
        <taxon>Ecdysozoa</taxon>
        <taxon>Arthropoda</taxon>
        <taxon>Hexapoda</taxon>
        <taxon>Insecta</taxon>
        <taxon>Pterygota</taxon>
        <taxon>Neoptera</taxon>
        <taxon>Endopterygota</taxon>
        <taxon>Coleoptera</taxon>
        <taxon>Polyphaga</taxon>
        <taxon>Cucujiformia</taxon>
        <taxon>Chrysomeloidea</taxon>
        <taxon>Cerambycidae</taxon>
        <taxon>Cerambycinae</taxon>
        <taxon>Callichromatini</taxon>
        <taxon>Aromia</taxon>
    </lineage>
</organism>
<accession>A0AAV8Z923</accession>
<dbReference type="Proteomes" id="UP001162162">
    <property type="component" value="Unassembled WGS sequence"/>
</dbReference>
<comment type="caution">
    <text evidence="3">The sequence shown here is derived from an EMBL/GenBank/DDBJ whole genome shotgun (WGS) entry which is preliminary data.</text>
</comment>
<feature type="region of interest" description="Disordered" evidence="1">
    <location>
        <begin position="101"/>
        <end position="162"/>
    </location>
</feature>
<dbReference type="AlphaFoldDB" id="A0AAV8Z923"/>
<sequence>MPQDFHVLQCYSCESFQVDIIKKVPKWCCKMCGEKQSVIKVFAKGNGRECRLCVQELNEARIKSEDLSVKRRDFEASVSRIKPENDAGRVEGASKWTQFLENEGSSDSDDNNAGRSKRDESSKEKLKKQDNRSLNFTDDKKISEDKGVLKRHDRNETLKKKF</sequence>
<dbReference type="InterPro" id="IPR032739">
    <property type="entry name" value="MRNIP"/>
</dbReference>
<keyword evidence="4" id="KW-1185">Reference proteome</keyword>
<protein>
    <recommendedName>
        <fullName evidence="2">MRN complex-interacting protein N-terminal domain-containing protein</fullName>
    </recommendedName>
</protein>
<evidence type="ECO:0000313" key="4">
    <source>
        <dbReference type="Proteomes" id="UP001162162"/>
    </source>
</evidence>
<dbReference type="GO" id="GO:0007095">
    <property type="term" value="P:mitotic G2 DNA damage checkpoint signaling"/>
    <property type="evidence" value="ECO:0007669"/>
    <property type="project" value="TreeGrafter"/>
</dbReference>
<reference evidence="3" key="1">
    <citation type="journal article" date="2023" name="Insect Mol. Biol.">
        <title>Genome sequencing provides insights into the evolution of gene families encoding plant cell wall-degrading enzymes in longhorned beetles.</title>
        <authorList>
            <person name="Shin N.R."/>
            <person name="Okamura Y."/>
            <person name="Kirsch R."/>
            <person name="Pauchet Y."/>
        </authorList>
    </citation>
    <scope>NUCLEOTIDE SEQUENCE</scope>
    <source>
        <strain evidence="3">AMC_N1</strain>
    </source>
</reference>
<evidence type="ECO:0000259" key="2">
    <source>
        <dbReference type="Pfam" id="PF15749"/>
    </source>
</evidence>